<dbReference type="InterPro" id="IPR012340">
    <property type="entry name" value="NA-bd_OB-fold"/>
</dbReference>
<gene>
    <name evidence="9 14" type="primary">rho</name>
    <name evidence="14" type="ORF">LKD48_11935</name>
</gene>
<feature type="compositionally biased region" description="Polar residues" evidence="12">
    <location>
        <begin position="44"/>
        <end position="85"/>
    </location>
</feature>
<keyword evidence="1 9" id="KW-0806">Transcription termination</keyword>
<dbReference type="PANTHER" id="PTHR46425:SF1">
    <property type="entry name" value="TRANSCRIPTION TERMINATION FACTOR RHO"/>
    <property type="match status" value="1"/>
</dbReference>
<dbReference type="InterPro" id="IPR027417">
    <property type="entry name" value="P-loop_NTPase"/>
</dbReference>
<dbReference type="GO" id="GO:0016787">
    <property type="term" value="F:hydrolase activity"/>
    <property type="evidence" value="ECO:0007669"/>
    <property type="project" value="UniProtKB-KW"/>
</dbReference>
<evidence type="ECO:0000256" key="8">
    <source>
        <dbReference type="ARBA" id="ARBA00023163"/>
    </source>
</evidence>
<evidence type="ECO:0000256" key="9">
    <source>
        <dbReference type="HAMAP-Rule" id="MF_01884"/>
    </source>
</evidence>
<evidence type="ECO:0000256" key="5">
    <source>
        <dbReference type="ARBA" id="ARBA00022840"/>
    </source>
</evidence>
<dbReference type="SUPFAM" id="SSF50249">
    <property type="entry name" value="Nucleic acid-binding proteins"/>
    <property type="match status" value="1"/>
</dbReference>
<dbReference type="Pfam" id="PF00006">
    <property type="entry name" value="ATP-synt_ab"/>
    <property type="match status" value="1"/>
</dbReference>
<dbReference type="InterPro" id="IPR036269">
    <property type="entry name" value="Rho_N_sf"/>
</dbReference>
<dbReference type="InterPro" id="IPR011113">
    <property type="entry name" value="Rho_RNA-bd"/>
</dbReference>
<comment type="caution">
    <text evidence="14">The sequence shown here is derived from an EMBL/GenBank/DDBJ whole genome shotgun (WGS) entry which is preliminary data.</text>
</comment>
<dbReference type="NCBIfam" id="NF006886">
    <property type="entry name" value="PRK09376.1"/>
    <property type="match status" value="1"/>
</dbReference>
<dbReference type="CDD" id="cd04459">
    <property type="entry name" value="Rho_CSD"/>
    <property type="match status" value="1"/>
</dbReference>
<keyword evidence="15" id="KW-1185">Reference proteome</keyword>
<dbReference type="Gene3D" id="3.40.50.300">
    <property type="entry name" value="P-loop containing nucleotide triphosphate hydrolases"/>
    <property type="match status" value="1"/>
</dbReference>
<evidence type="ECO:0000313" key="15">
    <source>
        <dbReference type="Proteomes" id="UP001198200"/>
    </source>
</evidence>
<keyword evidence="4 9" id="KW-0347">Helicase</keyword>
<keyword evidence="3 9" id="KW-0378">Hydrolase</keyword>
<keyword evidence="6 9" id="KW-0694">RNA-binding</keyword>
<proteinExistence type="inferred from homology"/>
<feature type="compositionally biased region" description="Basic and acidic residues" evidence="12">
    <location>
        <begin position="287"/>
        <end position="334"/>
    </location>
</feature>
<feature type="binding site" evidence="9">
    <location>
        <begin position="501"/>
        <end position="506"/>
    </location>
    <ligand>
        <name>ATP</name>
        <dbReference type="ChEBI" id="CHEBI:30616"/>
    </ligand>
</feature>
<dbReference type="HAMAP" id="MF_01884">
    <property type="entry name" value="Rho"/>
    <property type="match status" value="1"/>
</dbReference>
<dbReference type="NCBIfam" id="TIGR00767">
    <property type="entry name" value="rho"/>
    <property type="match status" value="1"/>
</dbReference>
<dbReference type="CDD" id="cd01128">
    <property type="entry name" value="rho_factor_C"/>
    <property type="match status" value="1"/>
</dbReference>
<dbReference type="InterPro" id="IPR004665">
    <property type="entry name" value="Term_rho"/>
</dbReference>
<dbReference type="GO" id="GO:0005524">
    <property type="term" value="F:ATP binding"/>
    <property type="evidence" value="ECO:0007669"/>
    <property type="project" value="UniProtKB-UniRule"/>
</dbReference>
<dbReference type="InterPro" id="IPR011129">
    <property type="entry name" value="CSD"/>
</dbReference>
<dbReference type="InterPro" id="IPR011112">
    <property type="entry name" value="Rho-like_N"/>
</dbReference>
<dbReference type="SMART" id="SM00357">
    <property type="entry name" value="CSP"/>
    <property type="match status" value="1"/>
</dbReference>
<dbReference type="InterPro" id="IPR041703">
    <property type="entry name" value="Rho_factor_ATP-bd"/>
</dbReference>
<evidence type="ECO:0000259" key="13">
    <source>
        <dbReference type="PROSITE" id="PS51856"/>
    </source>
</evidence>
<evidence type="ECO:0000256" key="2">
    <source>
        <dbReference type="ARBA" id="ARBA00022741"/>
    </source>
</evidence>
<feature type="binding site" evidence="9">
    <location>
        <position position="544"/>
    </location>
    <ligand>
        <name>ATP</name>
        <dbReference type="ChEBI" id="CHEBI:30616"/>
    </ligand>
</feature>
<name>A0AAE3E5W5_9FIRM</name>
<feature type="region of interest" description="Disordered" evidence="12">
    <location>
        <begin position="140"/>
        <end position="334"/>
    </location>
</feature>
<sequence length="756" mass="85882">MREKLKSLPLTELKQIAKENHIKNVSTLRKAQLIDVILERLSPEQAQTPQTQNVQTSDTASSDNELVSASSEPNSTDTKTALSETDSSQMSSAPSSSDDVQDSSSEKLADPTAQRERRSYAASAASYAAARNNFYSRNNSYSSSSFKDLRQSNAHTVHPRKPRVRNGRPDSNWREDSVNRFDTTRNDSQGRFDNTRIDSTSRFDNTRIDSTSRFDNTRMDSSNRFDSTRNDVQNRFDNTRNDSQGRFDNSGRDFSGRSDFSARNDYSNRYDSRNDYQNRYNNSSRDYTNRYDNYRNDFQNRFDSRNDYQNRTDFNRNDRNDAMNRNDMTNRTDAVNRFDSRTELSSQNRFDSRDTSTQYSNRFDNAMRDDFANRFDNDGALPEGCQPACGILEVLQEGFGFLRSANFLTGQQDVYVAPSQIRRFGLRTGDMVDGFQKANPDDNKYDALIRINTINGVNPELCSHRPNFEKLTPVFPNSRLSMEVEGGSTALRIVDLISPIGKGQRGMIVSPPKAGKTTLLKEIANAVTHNYPDMHLIILLIDERPEEVTDIRESIQGEHVEVIYSTFDETPEHHKQVAEMVLERAKRLVEHKQDVMVLLDSLTRLARAYNLTVTPSGRTLSGGLDPAALHMPKKFFGAARNMREGGSLTILATALVDTGSRLDDMVFEEFKGTGNMELVLDRKLSERRIFPAIDITRSGTRREDLLLTPDELTAVSTIRKSISGLKNDDAIEQILNHFVHTKNNAEFIETLPKVRP</sequence>
<evidence type="ECO:0000256" key="1">
    <source>
        <dbReference type="ARBA" id="ARBA00022472"/>
    </source>
</evidence>
<dbReference type="Pfam" id="PF07497">
    <property type="entry name" value="Rho_RNA_bind"/>
    <property type="match status" value="1"/>
</dbReference>
<feature type="compositionally biased region" description="Basic and acidic residues" evidence="12">
    <location>
        <begin position="167"/>
        <end position="276"/>
    </location>
</feature>
<evidence type="ECO:0000256" key="11">
    <source>
        <dbReference type="PROSITE-ProRule" id="PRU01203"/>
    </source>
</evidence>
<dbReference type="SUPFAM" id="SSF52540">
    <property type="entry name" value="P-loop containing nucleoside triphosphate hydrolases"/>
    <property type="match status" value="1"/>
</dbReference>
<keyword evidence="8 9" id="KW-0804">Transcription</keyword>
<feature type="compositionally biased region" description="Basic and acidic residues" evidence="12">
    <location>
        <begin position="104"/>
        <end position="119"/>
    </location>
</feature>
<dbReference type="GO" id="GO:0004386">
    <property type="term" value="F:helicase activity"/>
    <property type="evidence" value="ECO:0007669"/>
    <property type="project" value="UniProtKB-UniRule"/>
</dbReference>
<evidence type="ECO:0000256" key="7">
    <source>
        <dbReference type="ARBA" id="ARBA00023015"/>
    </source>
</evidence>
<feature type="binding site" evidence="9">
    <location>
        <begin position="513"/>
        <end position="518"/>
    </location>
    <ligand>
        <name>ATP</name>
        <dbReference type="ChEBI" id="CHEBI:30616"/>
    </ligand>
</feature>
<evidence type="ECO:0000256" key="3">
    <source>
        <dbReference type="ARBA" id="ARBA00022801"/>
    </source>
</evidence>
<keyword evidence="2 9" id="KW-0547">Nucleotide-binding</keyword>
<keyword evidence="7 9" id="KW-0805">Transcription regulation</keyword>
<dbReference type="GO" id="GO:0008186">
    <property type="term" value="F:ATP-dependent activity, acting on RNA"/>
    <property type="evidence" value="ECO:0007669"/>
    <property type="project" value="UniProtKB-UniRule"/>
</dbReference>
<evidence type="ECO:0000256" key="10">
    <source>
        <dbReference type="NCBIfam" id="TIGR00767"/>
    </source>
</evidence>
<dbReference type="SMART" id="SM00959">
    <property type="entry name" value="Rho_N"/>
    <property type="match status" value="1"/>
</dbReference>
<dbReference type="AlphaFoldDB" id="A0AAE3E5W5"/>
<dbReference type="InterPro" id="IPR003593">
    <property type="entry name" value="AAA+_ATPase"/>
</dbReference>
<reference evidence="14 15" key="1">
    <citation type="submission" date="2021-10" db="EMBL/GenBank/DDBJ databases">
        <title>Anaerobic single-cell dispensing facilitates the cultivation of human gut bacteria.</title>
        <authorList>
            <person name="Afrizal A."/>
        </authorList>
    </citation>
    <scope>NUCLEOTIDE SEQUENCE [LARGE SCALE GENOMIC DNA]</scope>
    <source>
        <strain evidence="14 15">CLA-AA-H224</strain>
    </source>
</reference>
<dbReference type="GO" id="GO:0003723">
    <property type="term" value="F:RNA binding"/>
    <property type="evidence" value="ECO:0007669"/>
    <property type="project" value="UniProtKB-UniRule"/>
</dbReference>
<dbReference type="EMBL" id="JAJEQN010000032">
    <property type="protein sequence ID" value="MCC2222334.1"/>
    <property type="molecule type" value="Genomic_DNA"/>
</dbReference>
<feature type="compositionally biased region" description="Polar residues" evidence="12">
    <location>
        <begin position="277"/>
        <end position="286"/>
    </location>
</feature>
<feature type="compositionally biased region" description="Low complexity" evidence="12">
    <location>
        <begin position="86"/>
        <end position="98"/>
    </location>
</feature>
<dbReference type="Proteomes" id="UP001198200">
    <property type="component" value="Unassembled WGS sequence"/>
</dbReference>
<dbReference type="PROSITE" id="PS51856">
    <property type="entry name" value="RHO_RNA_BD"/>
    <property type="match status" value="1"/>
</dbReference>
<evidence type="ECO:0000256" key="12">
    <source>
        <dbReference type="SAM" id="MobiDB-lite"/>
    </source>
</evidence>
<dbReference type="Pfam" id="PF07498">
    <property type="entry name" value="Rho_N"/>
    <property type="match status" value="1"/>
</dbReference>
<dbReference type="SUPFAM" id="SSF68912">
    <property type="entry name" value="Rho N-terminal domain-like"/>
    <property type="match status" value="1"/>
</dbReference>
<dbReference type="SMART" id="SM00382">
    <property type="entry name" value="AAA"/>
    <property type="match status" value="1"/>
</dbReference>
<keyword evidence="5 9" id="KW-0067">ATP-binding</keyword>
<comment type="subunit">
    <text evidence="9">Homohexamer. The homohexamer assembles into an open ring structure.</text>
</comment>
<dbReference type="Gene3D" id="1.10.720.10">
    <property type="match status" value="1"/>
</dbReference>
<dbReference type="Gene3D" id="2.40.50.140">
    <property type="entry name" value="Nucleic acid-binding proteins"/>
    <property type="match status" value="1"/>
</dbReference>
<comment type="caution">
    <text evidence="9">Lacks conserved residue(s) required for the propagation of feature annotation.</text>
</comment>
<organism evidence="14 15">
    <name type="scientific">Anthropogastromicrobium aceti</name>
    <dbReference type="NCBI Taxonomy" id="2981768"/>
    <lineage>
        <taxon>Bacteria</taxon>
        <taxon>Bacillati</taxon>
        <taxon>Bacillota</taxon>
        <taxon>Clostridia</taxon>
        <taxon>Lachnospirales</taxon>
        <taxon>Lachnospiraceae</taxon>
        <taxon>Anthropogastromicrobium</taxon>
    </lineage>
</organism>
<evidence type="ECO:0000256" key="6">
    <source>
        <dbReference type="ARBA" id="ARBA00022884"/>
    </source>
</evidence>
<feature type="domain" description="Rho RNA-BD" evidence="13">
    <location>
        <begin position="385"/>
        <end position="458"/>
    </location>
</feature>
<dbReference type="GO" id="GO:0006353">
    <property type="term" value="P:DNA-templated transcription termination"/>
    <property type="evidence" value="ECO:0007669"/>
    <property type="project" value="UniProtKB-UniRule"/>
</dbReference>
<comment type="function">
    <text evidence="9">Facilitates transcription termination by a mechanism that involves Rho binding to the nascent RNA, activation of Rho's RNA-dependent ATPase activity, and release of the mRNA from the DNA template.</text>
</comment>
<dbReference type="EC" id="3.6.4.-" evidence="9 10"/>
<feature type="region of interest" description="Disordered" evidence="12">
    <location>
        <begin position="41"/>
        <end position="119"/>
    </location>
</feature>
<feature type="compositionally biased region" description="Basic residues" evidence="12">
    <location>
        <begin position="157"/>
        <end position="166"/>
    </location>
</feature>
<evidence type="ECO:0000313" key="14">
    <source>
        <dbReference type="EMBL" id="MCC2222334.1"/>
    </source>
</evidence>
<dbReference type="PANTHER" id="PTHR46425">
    <property type="entry name" value="TRANSCRIPTION TERMINATION FACTOR RHO"/>
    <property type="match status" value="1"/>
</dbReference>
<protein>
    <recommendedName>
        <fullName evidence="9 10">Transcription termination factor Rho</fullName>
        <ecNumber evidence="9 10">3.6.4.-</ecNumber>
    </recommendedName>
    <alternativeName>
        <fullName evidence="9">ATP-dependent helicase Rho</fullName>
    </alternativeName>
</protein>
<dbReference type="InterPro" id="IPR000194">
    <property type="entry name" value="ATPase_F1/V1/A1_a/bsu_nucl-bd"/>
</dbReference>
<evidence type="ECO:0000256" key="4">
    <source>
        <dbReference type="ARBA" id="ARBA00022806"/>
    </source>
</evidence>
<comment type="similarity">
    <text evidence="9 11">Belongs to the Rho family.</text>
</comment>
<accession>A0AAE3E5W5</accession>